<reference evidence="1 2" key="1">
    <citation type="submission" date="2018-08" db="EMBL/GenBank/DDBJ databases">
        <title>Genomic Encyclopedia of Type Strains, Phase IV (KMG-IV): sequencing the most valuable type-strain genomes for metagenomic binning, comparative biology and taxonomic classification.</title>
        <authorList>
            <person name="Goeker M."/>
        </authorList>
    </citation>
    <scope>NUCLEOTIDE SEQUENCE [LARGE SCALE GENOMIC DNA]</scope>
    <source>
        <strain evidence="1 2">DSM 18841</strain>
    </source>
</reference>
<proteinExistence type="predicted"/>
<dbReference type="RefSeq" id="WP_147300551.1">
    <property type="nucleotide sequence ID" value="NZ_QUNS01000011.1"/>
</dbReference>
<sequence>MKRKLLLLTFLSFYCLGFSQSELYVLLKKPVNNTPSGNDCRIGDYRSSYYISHYQDKYEINSNSINVTVDYRQGYNDDPSYGCGGPCGHYSEYCDGVEFGKEFIHFDSFYNKYVGADPIECISNCFPISYSVVLLPKITTPADRRCERDNLFKQYSDGQDHNVTGLIWEYYSTTGWKEIPSYKNRYPLNVSLLDVFGNSWRSKFNGNLQLRFKFTAPFTNEVVYSIQKYTITLTECSPDFESYYNLSNTSCSYKSDGKIGVKLSNNINSTEQLVATLFKKDSNGDILINQYSTKQLDSTDPTVLVFENLGGVFFGFNWPVYIDAGTYYFRYQVLSKATTPSKPKATDPFWYTLVKTPNFTIQKATNVTFEAVRFSDENCFKSGDGKIRIYNVSGGTGEGYEYELNESYNWIPFNPSNKNVKEVVIGGLGKGTYKIKIRDSKKCMAKE</sequence>
<comment type="caution">
    <text evidence="1">The sequence shown here is derived from an EMBL/GenBank/DDBJ whole genome shotgun (WGS) entry which is preliminary data.</text>
</comment>
<protein>
    <submittedName>
        <fullName evidence="1">Uncharacterized protein</fullName>
    </submittedName>
</protein>
<dbReference type="Proteomes" id="UP000256884">
    <property type="component" value="Unassembled WGS sequence"/>
</dbReference>
<name>A0A3E0HFJ3_9FLAO</name>
<evidence type="ECO:0000313" key="1">
    <source>
        <dbReference type="EMBL" id="REH44489.1"/>
    </source>
</evidence>
<gene>
    <name evidence="1" type="ORF">C7448_11121</name>
</gene>
<dbReference type="EMBL" id="QUNS01000011">
    <property type="protein sequence ID" value="REH44489.1"/>
    <property type="molecule type" value="Genomic_DNA"/>
</dbReference>
<organism evidence="1 2">
    <name type="scientific">Tenacibaculum gallaicum</name>
    <dbReference type="NCBI Taxonomy" id="561505"/>
    <lineage>
        <taxon>Bacteria</taxon>
        <taxon>Pseudomonadati</taxon>
        <taxon>Bacteroidota</taxon>
        <taxon>Flavobacteriia</taxon>
        <taxon>Flavobacteriales</taxon>
        <taxon>Flavobacteriaceae</taxon>
        <taxon>Tenacibaculum</taxon>
    </lineage>
</organism>
<keyword evidence="2" id="KW-1185">Reference proteome</keyword>
<evidence type="ECO:0000313" key="2">
    <source>
        <dbReference type="Proteomes" id="UP000256884"/>
    </source>
</evidence>
<dbReference type="AlphaFoldDB" id="A0A3E0HFJ3"/>
<dbReference type="OrthoDB" id="1186479at2"/>
<accession>A0A3E0HFJ3</accession>